<dbReference type="EMBL" id="PIPP01000001">
    <property type="protein sequence ID" value="RUO38195.1"/>
    <property type="molecule type" value="Genomic_DNA"/>
</dbReference>
<keyword evidence="2" id="KW-1133">Transmembrane helix</keyword>
<protein>
    <recommendedName>
        <fullName evidence="5">DUF3301 domain-containing protein</fullName>
    </recommendedName>
</protein>
<accession>A0A432WWR8</accession>
<sequence>MNASLYDVLALLLLILGGYLFWQWRLQEEHARKQAEAICKKYNVQFLDIARSHGRPRFTPRTGWEAGFQFGFSSDIQTRYEGELVLLNLHLRDVTMPPHKAPAIDDEDAIDGETVTATASGPGSQASEQNKPKQPGVSPSTGAHQIPAPVTTFNVSYGDRQPLETTAKNNNENDLPPIIDAIFPEDLAAHETDNDHSEPAPISIDGFSNTDG</sequence>
<reference evidence="4" key="1">
    <citation type="journal article" date="2018" name="Front. Microbiol.">
        <title>Genome-Based Analysis Reveals the Taxonomy and Diversity of the Family Idiomarinaceae.</title>
        <authorList>
            <person name="Liu Y."/>
            <person name="Lai Q."/>
            <person name="Shao Z."/>
        </authorList>
    </citation>
    <scope>NUCLEOTIDE SEQUENCE [LARGE SCALE GENOMIC DNA]</scope>
    <source>
        <strain evidence="4">AIS</strain>
    </source>
</reference>
<dbReference type="InterPro" id="IPR021732">
    <property type="entry name" value="DUF3301"/>
</dbReference>
<evidence type="ECO:0000256" key="1">
    <source>
        <dbReference type="SAM" id="MobiDB-lite"/>
    </source>
</evidence>
<dbReference type="RefSeq" id="WP_126805419.1">
    <property type="nucleotide sequence ID" value="NZ_PIPP01000001.1"/>
</dbReference>
<dbReference type="AlphaFoldDB" id="A0A432WWR8"/>
<dbReference type="OrthoDB" id="5959530at2"/>
<organism evidence="3 4">
    <name type="scientific">Aliidiomarina shirensis</name>
    <dbReference type="NCBI Taxonomy" id="1048642"/>
    <lineage>
        <taxon>Bacteria</taxon>
        <taxon>Pseudomonadati</taxon>
        <taxon>Pseudomonadota</taxon>
        <taxon>Gammaproteobacteria</taxon>
        <taxon>Alteromonadales</taxon>
        <taxon>Idiomarinaceae</taxon>
        <taxon>Aliidiomarina</taxon>
    </lineage>
</organism>
<dbReference type="Proteomes" id="UP000286934">
    <property type="component" value="Unassembled WGS sequence"/>
</dbReference>
<feature type="transmembrane region" description="Helical" evidence="2">
    <location>
        <begin position="6"/>
        <end position="24"/>
    </location>
</feature>
<evidence type="ECO:0000313" key="4">
    <source>
        <dbReference type="Proteomes" id="UP000286934"/>
    </source>
</evidence>
<feature type="compositionally biased region" description="Polar residues" evidence="1">
    <location>
        <begin position="115"/>
        <end position="129"/>
    </location>
</feature>
<proteinExistence type="predicted"/>
<evidence type="ECO:0000313" key="3">
    <source>
        <dbReference type="EMBL" id="RUO38195.1"/>
    </source>
</evidence>
<keyword evidence="2" id="KW-0472">Membrane</keyword>
<gene>
    <name evidence="3" type="ORF">CWE13_00655</name>
</gene>
<comment type="caution">
    <text evidence="3">The sequence shown here is derived from an EMBL/GenBank/DDBJ whole genome shotgun (WGS) entry which is preliminary data.</text>
</comment>
<feature type="compositionally biased region" description="Basic and acidic residues" evidence="1">
    <location>
        <begin position="187"/>
        <end position="198"/>
    </location>
</feature>
<feature type="region of interest" description="Disordered" evidence="1">
    <location>
        <begin position="114"/>
        <end position="148"/>
    </location>
</feature>
<keyword evidence="2" id="KW-0812">Transmembrane</keyword>
<dbReference type="Pfam" id="PF11743">
    <property type="entry name" value="DUF3301"/>
    <property type="match status" value="1"/>
</dbReference>
<evidence type="ECO:0008006" key="5">
    <source>
        <dbReference type="Google" id="ProtNLM"/>
    </source>
</evidence>
<feature type="region of interest" description="Disordered" evidence="1">
    <location>
        <begin position="185"/>
        <end position="212"/>
    </location>
</feature>
<keyword evidence="4" id="KW-1185">Reference proteome</keyword>
<name>A0A432WWR8_9GAMM</name>
<evidence type="ECO:0000256" key="2">
    <source>
        <dbReference type="SAM" id="Phobius"/>
    </source>
</evidence>